<evidence type="ECO:0000313" key="2">
    <source>
        <dbReference type="Proteomes" id="UP000187158"/>
    </source>
</evidence>
<dbReference type="RefSeq" id="WP_076220985.1">
    <property type="nucleotide sequence ID" value="NZ_MPVP01000633.1"/>
</dbReference>
<evidence type="ECO:0008006" key="3">
    <source>
        <dbReference type="Google" id="ProtNLM"/>
    </source>
</evidence>
<proteinExistence type="predicted"/>
<reference evidence="1 2" key="1">
    <citation type="submission" date="2016-11" db="EMBL/GenBank/DDBJ databases">
        <title>Paenibacillus species isolates.</title>
        <authorList>
            <person name="Beno S.M."/>
        </authorList>
    </citation>
    <scope>NUCLEOTIDE SEQUENCE [LARGE SCALE GENOMIC DNA]</scope>
    <source>
        <strain evidence="1 2">FSL H7-0433</strain>
    </source>
</reference>
<name>A0ABX3GCA8_9BACL</name>
<feature type="non-terminal residue" evidence="1">
    <location>
        <position position="521"/>
    </location>
</feature>
<keyword evidence="2" id="KW-1185">Reference proteome</keyword>
<organism evidence="1 2">
    <name type="scientific">Paenibacillus odorifer</name>
    <dbReference type="NCBI Taxonomy" id="189426"/>
    <lineage>
        <taxon>Bacteria</taxon>
        <taxon>Bacillati</taxon>
        <taxon>Bacillota</taxon>
        <taxon>Bacilli</taxon>
        <taxon>Bacillales</taxon>
        <taxon>Paenibacillaceae</taxon>
        <taxon>Paenibacillus</taxon>
    </lineage>
</organism>
<protein>
    <recommendedName>
        <fullName evidence="3">LXG domain-containing protein</fullName>
    </recommendedName>
</protein>
<accession>A0ABX3GCA8</accession>
<evidence type="ECO:0000313" key="1">
    <source>
        <dbReference type="EMBL" id="OMC96024.1"/>
    </source>
</evidence>
<dbReference type="Proteomes" id="UP000187158">
    <property type="component" value="Unassembled WGS sequence"/>
</dbReference>
<dbReference type="EMBL" id="MPVP01000633">
    <property type="protein sequence ID" value="OMC96024.1"/>
    <property type="molecule type" value="Genomic_DNA"/>
</dbReference>
<sequence length="521" mass="57416">MASNKMVFKEDEVERLQTKIRQVSQDTNRLYLQLKGQINNWDGIPLGSNQIKAQVLINELTVEAEKLEDIIRSAVKGVQGVQDQNKRQMNQLFQQFGALGSMFGRLGGDSAIGQFSIPPAAQKAVTNLITSIAALMGKDELDSDPMVKKLQTTVKNSGLGTIDSIAAQSKLKDIYQARNQIAKAQTAYEVYQAFGNRTQMDAMHKLADDARKKLESLGIGEVQYQLGKNLSANFKRPAVQACDYDPSITTSNVPLLQNEEYLLLLRMAMQKEGVGEQAKSQLAGKRLEIEQAENQLKGKSAFDFSEYDKKLMGNTWVLSKNGVTDQKAAQASIAYQEAIRNGDIQLEREEPGVDIILEQTIAATEGYNYFTGEKISKLQAYSIIISGILYNFQGISVSRGGLNKNLKLPKGSVKIPKQTVKTPVIELPEVKVQPSDIHVKAVEGTGNVKPVQQINNRFPNDIQTGKEFSFNIENGYLKNNSGLSEVDFVVDMNGKLHIGRGHSFLANGESVQAAGKLKLNN</sequence>
<comment type="caution">
    <text evidence="1">The sequence shown here is derived from an EMBL/GenBank/DDBJ whole genome shotgun (WGS) entry which is preliminary data.</text>
</comment>
<gene>
    <name evidence="1" type="ORF">BSO21_33685</name>
</gene>